<evidence type="ECO:0000313" key="6">
    <source>
        <dbReference type="EMBL" id="MCO1653993.1"/>
    </source>
</evidence>
<evidence type="ECO:0000259" key="5">
    <source>
        <dbReference type="Pfam" id="PF13439"/>
    </source>
</evidence>
<dbReference type="InterPro" id="IPR001296">
    <property type="entry name" value="Glyco_trans_1"/>
</dbReference>
<protein>
    <submittedName>
        <fullName evidence="6">Glycosyltransferase</fullName>
        <ecNumber evidence="6">2.4.-.-</ecNumber>
    </submittedName>
</protein>
<dbReference type="EC" id="2.4.-.-" evidence="6"/>
<dbReference type="GO" id="GO:0016757">
    <property type="term" value="F:glycosyltransferase activity"/>
    <property type="evidence" value="ECO:0007669"/>
    <property type="project" value="UniProtKB-KW"/>
</dbReference>
<evidence type="ECO:0000259" key="4">
    <source>
        <dbReference type="Pfam" id="PF00534"/>
    </source>
</evidence>
<keyword evidence="7" id="KW-1185">Reference proteome</keyword>
<dbReference type="RefSeq" id="WP_252435605.1">
    <property type="nucleotide sequence ID" value="NZ_JAGSOV010000009.1"/>
</dbReference>
<dbReference type="Proteomes" id="UP001165283">
    <property type="component" value="Unassembled WGS sequence"/>
</dbReference>
<evidence type="ECO:0000313" key="7">
    <source>
        <dbReference type="Proteomes" id="UP001165283"/>
    </source>
</evidence>
<dbReference type="Gene3D" id="3.40.50.2000">
    <property type="entry name" value="Glycogen Phosphorylase B"/>
    <property type="match status" value="2"/>
</dbReference>
<dbReference type="Pfam" id="PF13439">
    <property type="entry name" value="Glyco_transf_4"/>
    <property type="match status" value="1"/>
</dbReference>
<evidence type="ECO:0000256" key="2">
    <source>
        <dbReference type="ARBA" id="ARBA00022679"/>
    </source>
</evidence>
<sequence length="422" mass="44183">MHVAMVSQHASPLAAPGDPGAGGQNVHVRGLAVGLAAAGHRVTVLTRRDSPDLPDVVELAADPSGGSAHVHHVTAGPATHLPADRLVAHVPKLADELVRLWRADRPDVVHAHHWMSGLAATAAVRDLDVPLVQTFHGLGHVERRYHGEHRTGPAGRPSAEQVISRRADRVVATCEDELFELVRMAAPRKRISIVPSGVDVEAFRPDGTTLVRGERPRLVVLGRLAPRGGVDDVITALARVPDAELLVGGGSAAGEGPGADPDLRRLFGVAAAVGAADRVRFLGPVARDTVPALLRSADAVVCAPRDQPFGMVALEAMACGRAVVATAVGGMKDTVVDRVTGLLVAPRRPDKLADVLRGLLADRAMPVAYGIAGRDRVLSRYTWSRIAAATAAVYAEVLGRRVVERPEEETGTTEAAGGSDPG</sequence>
<dbReference type="EMBL" id="JAGSOV010000009">
    <property type="protein sequence ID" value="MCO1653993.1"/>
    <property type="molecule type" value="Genomic_DNA"/>
</dbReference>
<dbReference type="InterPro" id="IPR028098">
    <property type="entry name" value="Glyco_trans_4-like_N"/>
</dbReference>
<name>A0ABT0ZTD3_9PSEU</name>
<feature type="region of interest" description="Disordered" evidence="3">
    <location>
        <begin position="1"/>
        <end position="21"/>
    </location>
</feature>
<gene>
    <name evidence="6" type="ORF">KDL28_02880</name>
</gene>
<evidence type="ECO:0000256" key="1">
    <source>
        <dbReference type="ARBA" id="ARBA00022676"/>
    </source>
</evidence>
<dbReference type="PANTHER" id="PTHR12526:SF635">
    <property type="entry name" value="GLYCOSYL TRANSFERASE GROUP 1"/>
    <property type="match status" value="1"/>
</dbReference>
<organism evidence="6 7">
    <name type="scientific">Pseudonocardia humida</name>
    <dbReference type="NCBI Taxonomy" id="2800819"/>
    <lineage>
        <taxon>Bacteria</taxon>
        <taxon>Bacillati</taxon>
        <taxon>Actinomycetota</taxon>
        <taxon>Actinomycetes</taxon>
        <taxon>Pseudonocardiales</taxon>
        <taxon>Pseudonocardiaceae</taxon>
        <taxon>Pseudonocardia</taxon>
    </lineage>
</organism>
<keyword evidence="1 6" id="KW-0328">Glycosyltransferase</keyword>
<dbReference type="Pfam" id="PF00534">
    <property type="entry name" value="Glycos_transf_1"/>
    <property type="match status" value="1"/>
</dbReference>
<proteinExistence type="predicted"/>
<feature type="domain" description="Glycosyl transferase family 1" evidence="4">
    <location>
        <begin position="212"/>
        <end position="375"/>
    </location>
</feature>
<comment type="caution">
    <text evidence="6">The sequence shown here is derived from an EMBL/GenBank/DDBJ whole genome shotgun (WGS) entry which is preliminary data.</text>
</comment>
<keyword evidence="2 6" id="KW-0808">Transferase</keyword>
<dbReference type="PANTHER" id="PTHR12526">
    <property type="entry name" value="GLYCOSYLTRANSFERASE"/>
    <property type="match status" value="1"/>
</dbReference>
<accession>A0ABT0ZTD3</accession>
<reference evidence="6" key="1">
    <citation type="submission" date="2021-04" db="EMBL/GenBank/DDBJ databases">
        <title>Pseudonocardia sp. nov., isolated from sandy soil of mangrove forest.</title>
        <authorList>
            <person name="Zan Z."/>
            <person name="Huang R."/>
            <person name="Liu W."/>
        </authorList>
    </citation>
    <scope>NUCLEOTIDE SEQUENCE</scope>
    <source>
        <strain evidence="6">S2-4</strain>
    </source>
</reference>
<feature type="domain" description="Glycosyltransferase subfamily 4-like N-terminal" evidence="5">
    <location>
        <begin position="22"/>
        <end position="201"/>
    </location>
</feature>
<evidence type="ECO:0000256" key="3">
    <source>
        <dbReference type="SAM" id="MobiDB-lite"/>
    </source>
</evidence>
<dbReference type="SUPFAM" id="SSF53756">
    <property type="entry name" value="UDP-Glycosyltransferase/glycogen phosphorylase"/>
    <property type="match status" value="1"/>
</dbReference>